<dbReference type="GO" id="GO:0005737">
    <property type="term" value="C:cytoplasm"/>
    <property type="evidence" value="ECO:0007669"/>
    <property type="project" value="InterPro"/>
</dbReference>
<feature type="region of interest" description="Disordered" evidence="4">
    <location>
        <begin position="1"/>
        <end position="48"/>
    </location>
</feature>
<organism evidence="5 6">
    <name type="scientific">Falco tinnunculus</name>
    <name type="common">Common kestrel</name>
    <dbReference type="NCBI Taxonomy" id="100819"/>
    <lineage>
        <taxon>Eukaryota</taxon>
        <taxon>Metazoa</taxon>
        <taxon>Chordata</taxon>
        <taxon>Craniata</taxon>
        <taxon>Vertebrata</taxon>
        <taxon>Euteleostomi</taxon>
        <taxon>Archelosauria</taxon>
        <taxon>Archosauria</taxon>
        <taxon>Dinosauria</taxon>
        <taxon>Saurischia</taxon>
        <taxon>Theropoda</taxon>
        <taxon>Coelurosauria</taxon>
        <taxon>Aves</taxon>
        <taxon>Neognathae</taxon>
        <taxon>Neoaves</taxon>
        <taxon>Telluraves</taxon>
        <taxon>Australaves</taxon>
        <taxon>Falconiformes</taxon>
        <taxon>Falconidae</taxon>
        <taxon>Falco</taxon>
    </lineage>
</organism>
<keyword evidence="2" id="KW-0597">Phosphoprotein</keyword>
<evidence type="ECO:0000256" key="1">
    <source>
        <dbReference type="ARBA" id="ARBA00005483"/>
    </source>
</evidence>
<evidence type="ECO:0000256" key="4">
    <source>
        <dbReference type="SAM" id="MobiDB-lite"/>
    </source>
</evidence>
<dbReference type="Gene3D" id="1.10.150.220">
    <property type="entry name" value="CPI-17"/>
    <property type="match status" value="1"/>
</dbReference>
<evidence type="ECO:0000256" key="3">
    <source>
        <dbReference type="ARBA" id="ARBA00023272"/>
    </source>
</evidence>
<dbReference type="OrthoDB" id="8193882at2759"/>
<dbReference type="GO" id="GO:0004865">
    <property type="term" value="F:protein serine/threonine phosphatase inhibitor activity"/>
    <property type="evidence" value="ECO:0007669"/>
    <property type="project" value="TreeGrafter"/>
</dbReference>
<dbReference type="Ensembl" id="ENSFTIT00000003813.1">
    <property type="protein sequence ID" value="ENSFTIP00000003657.1"/>
    <property type="gene ID" value="ENSFTIG00000002515.1"/>
</dbReference>
<evidence type="ECO:0000256" key="2">
    <source>
        <dbReference type="ARBA" id="ARBA00022553"/>
    </source>
</evidence>
<dbReference type="Proteomes" id="UP000694562">
    <property type="component" value="Unplaced"/>
</dbReference>
<dbReference type="OMA" id="RDCPRAV"/>
<feature type="compositionally biased region" description="Basic residues" evidence="4">
    <location>
        <begin position="1"/>
        <end position="11"/>
    </location>
</feature>
<comment type="similarity">
    <text evidence="1">Belongs to the PP1 inhibitor family.</text>
</comment>
<feature type="compositionally biased region" description="Gly residues" evidence="4">
    <location>
        <begin position="12"/>
        <end position="27"/>
    </location>
</feature>
<keyword evidence="3" id="KW-0650">Protein phosphatase inhibitor</keyword>
<dbReference type="InterPro" id="IPR036658">
    <property type="entry name" value="CPI-17_sf"/>
</dbReference>
<dbReference type="PANTHER" id="PTHR16188:SF4">
    <property type="entry name" value="PROTEIN PHOSPHATASE 1 REGULATORY SUBUNIT 14A"/>
    <property type="match status" value="1"/>
</dbReference>
<protein>
    <submittedName>
        <fullName evidence="5">Uncharacterized protein</fullName>
    </submittedName>
</protein>
<keyword evidence="6" id="KW-1185">Reference proteome</keyword>
<evidence type="ECO:0000313" key="6">
    <source>
        <dbReference type="Proteomes" id="UP000694562"/>
    </source>
</evidence>
<dbReference type="InterPro" id="IPR008025">
    <property type="entry name" value="CPI-17"/>
</dbReference>
<feature type="region of interest" description="Disordered" evidence="4">
    <location>
        <begin position="81"/>
        <end position="120"/>
    </location>
</feature>
<name>A0A8C4TUA3_FALTI</name>
<evidence type="ECO:0000313" key="5">
    <source>
        <dbReference type="Ensembl" id="ENSFTIP00000003657.1"/>
    </source>
</evidence>
<accession>A0A8C4TUA3</accession>
<dbReference type="PANTHER" id="PTHR16188">
    <property type="entry name" value="PROTEIN PHOSPHATASE 1 INHIBITOR POTENTIATED BY PROTEIN KINASE C"/>
    <property type="match status" value="1"/>
</dbReference>
<dbReference type="Pfam" id="PF05361">
    <property type="entry name" value="PP1_inhibitor"/>
    <property type="match status" value="1"/>
</dbReference>
<reference evidence="5" key="2">
    <citation type="submission" date="2025-09" db="UniProtKB">
        <authorList>
            <consortium name="Ensembl"/>
        </authorList>
    </citation>
    <scope>IDENTIFICATION</scope>
</reference>
<dbReference type="SUPFAM" id="SSF81790">
    <property type="entry name" value="Myosin phosphatase inhibitor 17kDa protein, CPI-17"/>
    <property type="match status" value="1"/>
</dbReference>
<reference evidence="5" key="1">
    <citation type="submission" date="2025-08" db="UniProtKB">
        <authorList>
            <consortium name="Ensembl"/>
        </authorList>
    </citation>
    <scope>IDENTIFICATION</scope>
</reference>
<proteinExistence type="inferred from homology"/>
<sequence length="120" mass="13019">MAANRVGRRQGRGGSPRVGGSPRGGGSPCRPPPPPRSPALQRRPARVTVKYNRRELQRRLDTELWIDRRLAELYRGRVRDLPGFSNGLGSGDRRAGPGWPPRPGCSALAPGAAPVPGWVR</sequence>
<dbReference type="AlphaFoldDB" id="A0A8C4TUA3"/>